<organism evidence="2 3">
    <name type="scientific">Pristionchus fissidentatus</name>
    <dbReference type="NCBI Taxonomy" id="1538716"/>
    <lineage>
        <taxon>Eukaryota</taxon>
        <taxon>Metazoa</taxon>
        <taxon>Ecdysozoa</taxon>
        <taxon>Nematoda</taxon>
        <taxon>Chromadorea</taxon>
        <taxon>Rhabditida</taxon>
        <taxon>Rhabditina</taxon>
        <taxon>Diplogasteromorpha</taxon>
        <taxon>Diplogasteroidea</taxon>
        <taxon>Neodiplogasteridae</taxon>
        <taxon>Pristionchus</taxon>
    </lineage>
</organism>
<evidence type="ECO:0000256" key="1">
    <source>
        <dbReference type="SAM" id="SignalP"/>
    </source>
</evidence>
<feature type="non-terminal residue" evidence="2">
    <location>
        <position position="1"/>
    </location>
</feature>
<keyword evidence="1" id="KW-0732">Signal</keyword>
<evidence type="ECO:0000313" key="3">
    <source>
        <dbReference type="Proteomes" id="UP001432322"/>
    </source>
</evidence>
<dbReference type="Proteomes" id="UP001432322">
    <property type="component" value="Unassembled WGS sequence"/>
</dbReference>
<sequence>EILVPILLFAILALIRTRDFNEYHPTCHYASKGFVSAGLMPFLNGWLCFITNRCSLSPITGDEQRNLGEGVQSSLLVDGFRAFADQLEIIGSDPEGFNIAIESLGRVIHALATKNSTLDEWNTTNTLMFRDLFDPSVNVSAELKELGMSDKMAAAVAQAQLTPQFMMEVADEAQKYAGGGSLFGLMTFLETVDLFCKPEKFDSSFLLPSDALPLTAEDRASLCNVFVAEAGTSPLADGLSVARAADKVIPGLGKHVNEMIPALGKFANGPLVKIVRQYFPFNDSAALISAITCGQDIVIQTNQIKENAAASGVKQPSTMNAKMNGDKEGVHTVFDSLRDFILKYVSTAAP</sequence>
<name>A0AAV5WF29_9BILA</name>
<proteinExistence type="predicted"/>
<protein>
    <submittedName>
        <fullName evidence="2">Uncharacterized protein</fullName>
    </submittedName>
</protein>
<comment type="caution">
    <text evidence="2">The sequence shown here is derived from an EMBL/GenBank/DDBJ whole genome shotgun (WGS) entry which is preliminary data.</text>
</comment>
<reference evidence="2" key="1">
    <citation type="submission" date="2023-10" db="EMBL/GenBank/DDBJ databases">
        <title>Genome assembly of Pristionchus species.</title>
        <authorList>
            <person name="Yoshida K."/>
            <person name="Sommer R.J."/>
        </authorList>
    </citation>
    <scope>NUCLEOTIDE SEQUENCE</scope>
    <source>
        <strain evidence="2">RS5133</strain>
    </source>
</reference>
<feature type="non-terminal residue" evidence="2">
    <location>
        <position position="350"/>
    </location>
</feature>
<keyword evidence="3" id="KW-1185">Reference proteome</keyword>
<dbReference type="EMBL" id="BTSY01000005">
    <property type="protein sequence ID" value="GMT29324.1"/>
    <property type="molecule type" value="Genomic_DNA"/>
</dbReference>
<accession>A0AAV5WF29</accession>
<dbReference type="AlphaFoldDB" id="A0AAV5WF29"/>
<gene>
    <name evidence="2" type="ORF">PFISCL1PPCAC_20621</name>
</gene>
<feature type="chain" id="PRO_5043585431" evidence="1">
    <location>
        <begin position="18"/>
        <end position="350"/>
    </location>
</feature>
<evidence type="ECO:0000313" key="2">
    <source>
        <dbReference type="EMBL" id="GMT29324.1"/>
    </source>
</evidence>
<feature type="signal peptide" evidence="1">
    <location>
        <begin position="1"/>
        <end position="17"/>
    </location>
</feature>